<evidence type="ECO:0000256" key="1">
    <source>
        <dbReference type="SAM" id="MobiDB-lite"/>
    </source>
</evidence>
<evidence type="ECO:0000313" key="5">
    <source>
        <dbReference type="Proteomes" id="UP000295543"/>
    </source>
</evidence>
<evidence type="ECO:0000256" key="2">
    <source>
        <dbReference type="SAM" id="Phobius"/>
    </source>
</evidence>
<keyword evidence="2" id="KW-1133">Transmembrane helix</keyword>
<dbReference type="EMBL" id="SMTG01000002">
    <property type="protein sequence ID" value="TDK33553.1"/>
    <property type="molecule type" value="Genomic_DNA"/>
</dbReference>
<keyword evidence="2" id="KW-0812">Transmembrane</keyword>
<feature type="compositionally biased region" description="Low complexity" evidence="1">
    <location>
        <begin position="1285"/>
        <end position="1299"/>
    </location>
</feature>
<dbReference type="PANTHER" id="PTHR38690">
    <property type="entry name" value="PROTEASE-RELATED"/>
    <property type="match status" value="1"/>
</dbReference>
<reference evidence="4 5" key="1">
    <citation type="submission" date="2019-03" db="EMBL/GenBank/DDBJ databases">
        <title>Luteimonas zhaokaii sp.nov., isolated from the rectal contents of Plateau pika in Yushu, Qinghai Province, China.</title>
        <authorList>
            <person name="Zhang G."/>
        </authorList>
    </citation>
    <scope>NUCLEOTIDE SEQUENCE [LARGE SCALE GENOMIC DNA]</scope>
    <source>
        <strain evidence="4 5">THG-MD21</strain>
    </source>
</reference>
<dbReference type="InterPro" id="IPR025263">
    <property type="entry name" value="YhdP_central"/>
</dbReference>
<accession>A0A4R5UE50</accession>
<feature type="domain" description="YhdP central" evidence="3">
    <location>
        <begin position="21"/>
        <end position="1276"/>
    </location>
</feature>
<dbReference type="OrthoDB" id="9762238at2"/>
<keyword evidence="5" id="KW-1185">Reference proteome</keyword>
<sequence>MRRAATPVTAAWAARLRRAHAGVWYLALAVLVTMALVAVVVAQFALPWLERNPQTVATWLSERAGRPVAFDTLDADWTRRGPLLRVTGLRIGDPATAVPIGEAEIQVAQYSGLLPGRSLTELRLRGIELTLQRSDDGRWQVRGLPGARQDEGDPLDALQGLGELQVVDAKLTIDAPSLSIAHTLPRVDVRMQVDRRRVRAAARAWIETGGTPLDLRLDLLRAHGDGRAYVAMPRNDLQVWSPLLAPSGVAIGEGHGRVAAWIDLKARRVEAVTADLTVDALSLRRAADVARGAADVPTVVFDGVRARARWEHVDGDWRLDAPTLRIVQQGREQVLDGLVVAGGRQWAMHADRVEVGPLIALAALGDGIGPSTRAWLQAAAPHAVLSDVAFAARPGGPLRVSARIEDLGFDPVGETPGLHGFGGTLLGDGAGVVFRPDPTARAVFDWPAGFGVPHPLRLEGEIAGWREGAGWRIETPALRVEGEGYATDARGGLSFEGDGSRPRLDLAADVDAAQIPVAKKFWVRHQMPAVAREWLDMALAAGTVRNGRGIVAGDLDDWPFGPKDGKDRRGVFFAEGDIEDATIRFNEEWPALTQLNGHVRFVNAGFQLDPSTGDLVGVPVRDVTAGMADYAHSPVVVQAAANADAKQLLAMMRQSPFQADQKETLDALDVSGPAQVALSLAVPHGAPMHLDGSVALEGVAMRESRFDLAFDAVRGRVAFNQSGFNAGALAAQLDGQPGTLALRAGPGHVRHAANAFEGDLDMPFEAEALLARAPDLAWLRPHVGGRAPWRVEVAVPAAQREGMPAAHLLLRSDLVGTTLRLPAPLAKRAAAPLRTTIEAPLPFGTGDVLVGFGDRLAVRARTSGPRAGIRVGMGQARVDEAAPASGIVVGGRTPVVDVIDWVGLMDGGDGDGPMLQQVDVTTADLRLAGGRLGQTRIVARRGDAATELRLDGASLAGDVRIPDANGAPVAITLQRLHWPAPVPRPAATAQTAPAAPAIAGIPAATPRDDAFDPAAVPPIQLAIDDLRYGDLQLGRVDARSRRVPGGLAVEQLQLRAKEHRIDVTGRWTGRGARARTAFEADVESEDFGRLASGLGFAGSIVGGQGRVDFDAGWPGAPNAFQVAQLEGSMRIALRDGQLVEVEPGAGRVLGLLSVAELPRRLMLDFRDFFSKGFGFNRIAGDIRFGNGVARGENLVIDGPAAEIRIRGSADLAAKTHDQNIEVLPKTGNLLPAVGALTAGPVGAAVGAVANAVLRKPLAEMGARNYHVSGPWQDPKVEVVERREAAQQAPAPASRPQSAN</sequence>
<feature type="region of interest" description="Disordered" evidence="1">
    <location>
        <begin position="1280"/>
        <end position="1299"/>
    </location>
</feature>
<name>A0A4R5UE50_9GAMM</name>
<comment type="caution">
    <text evidence="4">The sequence shown here is derived from an EMBL/GenBank/DDBJ whole genome shotgun (WGS) entry which is preliminary data.</text>
</comment>
<organism evidence="4 5">
    <name type="scientific">Luteimonas terrae</name>
    <dbReference type="NCBI Taxonomy" id="1530191"/>
    <lineage>
        <taxon>Bacteria</taxon>
        <taxon>Pseudomonadati</taxon>
        <taxon>Pseudomonadota</taxon>
        <taxon>Gammaproteobacteria</taxon>
        <taxon>Lysobacterales</taxon>
        <taxon>Lysobacteraceae</taxon>
        <taxon>Luteimonas</taxon>
    </lineage>
</organism>
<dbReference type="RefSeq" id="WP_133392988.1">
    <property type="nucleotide sequence ID" value="NZ_SMTG01000002.1"/>
</dbReference>
<feature type="transmembrane region" description="Helical" evidence="2">
    <location>
        <begin position="21"/>
        <end position="46"/>
    </location>
</feature>
<keyword evidence="2" id="KW-0472">Membrane</keyword>
<dbReference type="PANTHER" id="PTHR38690:SF1">
    <property type="entry name" value="PROTEASE"/>
    <property type="match status" value="1"/>
</dbReference>
<dbReference type="InterPro" id="IPR011836">
    <property type="entry name" value="YhdP"/>
</dbReference>
<proteinExistence type="predicted"/>
<evidence type="ECO:0000259" key="3">
    <source>
        <dbReference type="Pfam" id="PF13116"/>
    </source>
</evidence>
<gene>
    <name evidence="4" type="ORF">E2F49_05965</name>
</gene>
<dbReference type="NCBIfam" id="TIGR02099">
    <property type="entry name" value="YhdP family protein"/>
    <property type="match status" value="1"/>
</dbReference>
<evidence type="ECO:0000313" key="4">
    <source>
        <dbReference type="EMBL" id="TDK33553.1"/>
    </source>
</evidence>
<dbReference type="Pfam" id="PF13116">
    <property type="entry name" value="YhdP"/>
    <property type="match status" value="1"/>
</dbReference>
<dbReference type="Proteomes" id="UP000295543">
    <property type="component" value="Unassembled WGS sequence"/>
</dbReference>
<protein>
    <submittedName>
        <fullName evidence="4">TIGR02099 family protein</fullName>
    </submittedName>
</protein>